<feature type="domain" description="C2H2-type" evidence="8">
    <location>
        <begin position="814"/>
        <end position="841"/>
    </location>
</feature>
<evidence type="ECO:0000259" key="9">
    <source>
        <dbReference type="PROSITE" id="PS51029"/>
    </source>
</evidence>
<dbReference type="RefSeq" id="XP_016978139.2">
    <property type="nucleotide sequence ID" value="XM_017122650.2"/>
</dbReference>
<keyword evidence="6" id="KW-0175">Coiled coil</keyword>
<evidence type="ECO:0000256" key="4">
    <source>
        <dbReference type="ARBA" id="ARBA00022833"/>
    </source>
</evidence>
<protein>
    <submittedName>
        <fullName evidence="10">Uncharacterized protein LOC108043838 isoform X1</fullName>
    </submittedName>
</protein>
<feature type="region of interest" description="Disordered" evidence="7">
    <location>
        <begin position="144"/>
        <end position="170"/>
    </location>
</feature>
<evidence type="ECO:0000256" key="2">
    <source>
        <dbReference type="ARBA" id="ARBA00022737"/>
    </source>
</evidence>
<keyword evidence="2" id="KW-0677">Repeat</keyword>
<evidence type="ECO:0000256" key="6">
    <source>
        <dbReference type="SAM" id="Coils"/>
    </source>
</evidence>
<accession>A0A6P4ENF4</accession>
<sequence length="984" mass="115700">MFIKYSNEEFRVDEMRQLCGSVYTWNCAGELYAIECSLCEERPLCALSEFPEHMDVWHSDWQAPEADPDEATSSGAIPEDELMQEVLAEQRTNGEDNELKQQLVLQLNAIEEEVLPGEQGEPLAEVDDGKDLLKTSRSLVEFGQTLDERPETREEPAEPLPVPDSTVQEVSPVPEGQRLTTQHMHRLIDLYRLEPRLWNQTHEQFHDMELCRDSWRRITDAWGAYCGRTFSVTDVRIRVSTLCQRFLKQRERLEADGELDDVAKFVHFDQLSFLCEQQSLLKRQRHYARENGRLLELYEHYPVLWHNAHKRVRCAETVRRRQDALLGLQLALRLSGISLSPVVIQRRLQSLRKRYRLEKISYLQSVVEGRQAEFVSGFEHYAEMEFLHKHIDPYVCAVCGKIFENLVGHQTHVQSGCEVRKMDKDQGVVHGMDKGSDQGVDQELEKQLMAVLNEEKELVEKETQQAVELLKEKLAIPVNPVTQLEQVLPANGEIPKDSQDPDPLLPTLAEASAAAQLEDPGELDATLDPVEENHTEQRSRPRLGLSETQDLIRLYRSHVCLWDPNHLDYHARRQRRSAWQAITEELNSKTGLRLSWQMLHRKITDFSKYYRKERQRQIMEEDTCSQWNLFEEFRFLDDVLSINTEMQKTLNQRDSNLKIIAVYQGYAQLWCTDHPDYTKRRQRQRQLESLCTRLQEECNLQMTVERLKSRLIEFRCQYRHCKEARMEALKKSETWTPNYEYYEPLRFLELHVAPFQCPRCPASFKRRTDYLQHERNVHAEVEKSLDGEYYYVRRRKSRKAKEETDEQQNEELANICHICGLKFSLRNSLLAHLRRHLGQRTHACTECPKKFFSSTALRVHQRSHTKELPYVCEHCARGFVNASKLNQHVKRHKNQRDFPCNRCEKAFYTAHERDRHMRAHLNIRDKVCPYCSRAFVVGSAYYAHLNLHRSEKRYACASCGKRFAQYAGLYKHRRRCLPVEVMEE</sequence>
<dbReference type="SUPFAM" id="SSF57667">
    <property type="entry name" value="beta-beta-alpha zinc fingers"/>
    <property type="match status" value="3"/>
</dbReference>
<feature type="compositionally biased region" description="Basic and acidic residues" evidence="7">
    <location>
        <begin position="146"/>
        <end position="156"/>
    </location>
</feature>
<gene>
    <name evidence="10" type="primary">LOC108043838</name>
</gene>
<dbReference type="Pfam" id="PF10545">
    <property type="entry name" value="MADF_DNA_bdg"/>
    <property type="match status" value="4"/>
</dbReference>
<dbReference type="InterPro" id="IPR013087">
    <property type="entry name" value="Znf_C2H2_type"/>
</dbReference>
<evidence type="ECO:0000256" key="1">
    <source>
        <dbReference type="ARBA" id="ARBA00022723"/>
    </source>
</evidence>
<dbReference type="GO" id="GO:0045944">
    <property type="term" value="P:positive regulation of transcription by RNA polymerase II"/>
    <property type="evidence" value="ECO:0007669"/>
    <property type="project" value="TreeGrafter"/>
</dbReference>
<dbReference type="Gene3D" id="3.30.160.60">
    <property type="entry name" value="Classic Zinc Finger"/>
    <property type="match status" value="4"/>
</dbReference>
<dbReference type="AlphaFoldDB" id="A0A6P4ENF4"/>
<feature type="domain" description="C2H2-type" evidence="8">
    <location>
        <begin position="926"/>
        <end position="953"/>
    </location>
</feature>
<evidence type="ECO:0000256" key="7">
    <source>
        <dbReference type="SAM" id="MobiDB-lite"/>
    </source>
</evidence>
<feature type="coiled-coil region" evidence="6">
    <location>
        <begin position="441"/>
        <end position="473"/>
    </location>
</feature>
<dbReference type="InterPro" id="IPR006578">
    <property type="entry name" value="MADF-dom"/>
</dbReference>
<dbReference type="OrthoDB" id="8922241at2759"/>
<dbReference type="InterPro" id="IPR050688">
    <property type="entry name" value="Zinc_finger/UBP_domain"/>
</dbReference>
<feature type="domain" description="C2H2-type" evidence="8">
    <location>
        <begin position="954"/>
        <end position="984"/>
    </location>
</feature>
<feature type="domain" description="C2H2-type" evidence="8">
    <location>
        <begin position="898"/>
        <end position="925"/>
    </location>
</feature>
<dbReference type="Pfam" id="PF00096">
    <property type="entry name" value="zf-C2H2"/>
    <property type="match status" value="4"/>
</dbReference>
<feature type="domain" description="MADF" evidence="9">
    <location>
        <begin position="550"/>
        <end position="641"/>
    </location>
</feature>
<dbReference type="GO" id="GO:0005634">
    <property type="term" value="C:nucleus"/>
    <property type="evidence" value="ECO:0007669"/>
    <property type="project" value="UniProtKB-ARBA"/>
</dbReference>
<evidence type="ECO:0000256" key="3">
    <source>
        <dbReference type="ARBA" id="ARBA00022771"/>
    </source>
</evidence>
<feature type="domain" description="C2H2-type" evidence="8">
    <location>
        <begin position="842"/>
        <end position="869"/>
    </location>
</feature>
<keyword evidence="1" id="KW-0479">Metal-binding</keyword>
<evidence type="ECO:0000313" key="10">
    <source>
        <dbReference type="RefSeq" id="XP_016978139.1"/>
    </source>
</evidence>
<dbReference type="PROSITE" id="PS00028">
    <property type="entry name" value="ZINC_FINGER_C2H2_1"/>
    <property type="match status" value="6"/>
</dbReference>
<dbReference type="PANTHER" id="PTHR24403:SF67">
    <property type="entry name" value="FI01116P-RELATED"/>
    <property type="match status" value="1"/>
</dbReference>
<dbReference type="PROSITE" id="PS51029">
    <property type="entry name" value="MADF"/>
    <property type="match status" value="4"/>
</dbReference>
<dbReference type="SMART" id="SM00595">
    <property type="entry name" value="MADF"/>
    <property type="match status" value="4"/>
</dbReference>
<feature type="domain" description="MADF" evidence="9">
    <location>
        <begin position="293"/>
        <end position="392"/>
    </location>
</feature>
<evidence type="ECO:0000256" key="5">
    <source>
        <dbReference type="PROSITE-ProRule" id="PRU00042"/>
    </source>
</evidence>
<dbReference type="GO" id="GO:0008270">
    <property type="term" value="F:zinc ion binding"/>
    <property type="evidence" value="ECO:0007669"/>
    <property type="project" value="UniProtKB-KW"/>
</dbReference>
<dbReference type="PROSITE" id="PS50157">
    <property type="entry name" value="ZINC_FINGER_C2H2_2"/>
    <property type="match status" value="7"/>
</dbReference>
<keyword evidence="4" id="KW-0862">Zinc</keyword>
<reference evidence="10" key="1">
    <citation type="submission" date="2025-08" db="UniProtKB">
        <authorList>
            <consortium name="RefSeq"/>
        </authorList>
    </citation>
    <scope>IDENTIFICATION</scope>
</reference>
<evidence type="ECO:0000259" key="8">
    <source>
        <dbReference type="PROSITE" id="PS50157"/>
    </source>
</evidence>
<dbReference type="SMART" id="SM00355">
    <property type="entry name" value="ZnF_C2H2"/>
    <property type="match status" value="8"/>
</dbReference>
<keyword evidence="3 5" id="KW-0863">Zinc-finger</keyword>
<dbReference type="RefSeq" id="XP_016978139.1">
    <property type="nucleotide sequence ID" value="XM_017122650.1"/>
</dbReference>
<proteinExistence type="predicted"/>
<feature type="domain" description="MADF" evidence="9">
    <location>
        <begin position="658"/>
        <end position="753"/>
    </location>
</feature>
<dbReference type="InterPro" id="IPR036236">
    <property type="entry name" value="Znf_C2H2_sf"/>
</dbReference>
<dbReference type="PANTHER" id="PTHR24403">
    <property type="entry name" value="ZINC FINGER PROTEIN"/>
    <property type="match status" value="1"/>
</dbReference>
<dbReference type="FunFam" id="3.30.160.60:FF:000446">
    <property type="entry name" value="Zinc finger protein"/>
    <property type="match status" value="1"/>
</dbReference>
<dbReference type="GeneID" id="108043838"/>
<feature type="domain" description="C2H2-type" evidence="8">
    <location>
        <begin position="870"/>
        <end position="897"/>
    </location>
</feature>
<feature type="domain" description="C2H2-type" evidence="8">
    <location>
        <begin position="755"/>
        <end position="783"/>
    </location>
</feature>
<organism evidence="10">
    <name type="scientific">Drosophila rhopaloa</name>
    <name type="common">Fruit fly</name>
    <dbReference type="NCBI Taxonomy" id="1041015"/>
    <lineage>
        <taxon>Eukaryota</taxon>
        <taxon>Metazoa</taxon>
        <taxon>Ecdysozoa</taxon>
        <taxon>Arthropoda</taxon>
        <taxon>Hexapoda</taxon>
        <taxon>Insecta</taxon>
        <taxon>Pterygota</taxon>
        <taxon>Neoptera</taxon>
        <taxon>Endopterygota</taxon>
        <taxon>Diptera</taxon>
        <taxon>Brachycera</taxon>
        <taxon>Muscomorpha</taxon>
        <taxon>Ephydroidea</taxon>
        <taxon>Drosophilidae</taxon>
        <taxon>Drosophila</taxon>
        <taxon>Sophophora</taxon>
    </lineage>
</organism>
<feature type="domain" description="MADF" evidence="9">
    <location>
        <begin position="186"/>
        <end position="279"/>
    </location>
</feature>
<name>A0A6P4ENF4_DRORH</name>